<organism evidence="1 2">
    <name type="scientific">Avena sativa</name>
    <name type="common">Oat</name>
    <dbReference type="NCBI Taxonomy" id="4498"/>
    <lineage>
        <taxon>Eukaryota</taxon>
        <taxon>Viridiplantae</taxon>
        <taxon>Streptophyta</taxon>
        <taxon>Embryophyta</taxon>
        <taxon>Tracheophyta</taxon>
        <taxon>Spermatophyta</taxon>
        <taxon>Magnoliopsida</taxon>
        <taxon>Liliopsida</taxon>
        <taxon>Poales</taxon>
        <taxon>Poaceae</taxon>
        <taxon>BOP clade</taxon>
        <taxon>Pooideae</taxon>
        <taxon>Poodae</taxon>
        <taxon>Poeae</taxon>
        <taxon>Poeae Chloroplast Group 1 (Aveneae type)</taxon>
        <taxon>Aveninae</taxon>
        <taxon>Avena</taxon>
    </lineage>
</organism>
<protein>
    <submittedName>
        <fullName evidence="1">Uncharacterized protein</fullName>
    </submittedName>
</protein>
<reference evidence="1" key="1">
    <citation type="submission" date="2021-05" db="EMBL/GenBank/DDBJ databases">
        <authorList>
            <person name="Scholz U."/>
            <person name="Mascher M."/>
            <person name="Fiebig A."/>
        </authorList>
    </citation>
    <scope>NUCLEOTIDE SEQUENCE [LARGE SCALE GENOMIC DNA]</scope>
</reference>
<sequence length="249" mass="26810">MDILTNAIQHRKLQIKNARRRASQGGADHSHPPPSVIKGNEQESSGLARSGQDQSDQEEDYMAILTNAVERQKLKIRARRVSGSLDHPAPPPPAQNSPSPPPAAPAPAHRQGTKSQATGPPTGFSGVRQPPPRSHDQPPPRKRGRTPPPPPVNTSTMPPLHPEPVAKPAELGNPSIVCGLCGVQCMTLFNLMQHEKGRKHRNKVAYAAGEMNVQCEVCDVPLLSKVNVQEHYAGKQHLHRVFGSGAGAN</sequence>
<name>A0ACD5U6E9_AVESA</name>
<dbReference type="Proteomes" id="UP001732700">
    <property type="component" value="Chromosome 1D"/>
</dbReference>
<dbReference type="EnsemblPlants" id="AVESA.00010b.r2.1DG0183420.1">
    <property type="protein sequence ID" value="AVESA.00010b.r2.1DG0183420.1.CDS"/>
    <property type="gene ID" value="AVESA.00010b.r2.1DG0183420"/>
</dbReference>
<evidence type="ECO:0000313" key="1">
    <source>
        <dbReference type="EnsemblPlants" id="AVESA.00010b.r2.1DG0183420.1.CDS"/>
    </source>
</evidence>
<evidence type="ECO:0000313" key="2">
    <source>
        <dbReference type="Proteomes" id="UP001732700"/>
    </source>
</evidence>
<proteinExistence type="predicted"/>
<keyword evidence="2" id="KW-1185">Reference proteome</keyword>
<reference evidence="1" key="2">
    <citation type="submission" date="2025-09" db="UniProtKB">
        <authorList>
            <consortium name="EnsemblPlants"/>
        </authorList>
    </citation>
    <scope>IDENTIFICATION</scope>
</reference>
<accession>A0ACD5U6E9</accession>